<gene>
    <name evidence="1" type="ORF">G3I44_19375</name>
</gene>
<proteinExistence type="predicted"/>
<sequence>MTKIEYDGRELTVGTQTVVLRHKIGQVLEEDGIILVVLSPSQTEGRDQRNLLAFDEQGNKLWESEIPEHSERHMFGEIYKENGNIIGWSWNSNEYKIDLETGALENIGYGGK</sequence>
<accession>A0A6C0ULB4</accession>
<dbReference type="AlphaFoldDB" id="A0A6C0ULB4"/>
<dbReference type="EMBL" id="CP048739">
    <property type="protein sequence ID" value="QIB76232.1"/>
    <property type="molecule type" value="Genomic_DNA"/>
</dbReference>
<evidence type="ECO:0000313" key="1">
    <source>
        <dbReference type="EMBL" id="QIB76232.1"/>
    </source>
</evidence>
<evidence type="ECO:0000313" key="2">
    <source>
        <dbReference type="Proteomes" id="UP000465846"/>
    </source>
</evidence>
<name>A0A6C0ULB4_9EURY</name>
<dbReference type="Pfam" id="PF25857">
    <property type="entry name" value="DUF7957"/>
    <property type="match status" value="1"/>
</dbReference>
<dbReference type="RefSeq" id="WP_163487908.1">
    <property type="nucleotide sequence ID" value="NZ_CP048739.1"/>
</dbReference>
<organism evidence="1 2">
    <name type="scientific">Halogeometricum borinquense</name>
    <dbReference type="NCBI Taxonomy" id="60847"/>
    <lineage>
        <taxon>Archaea</taxon>
        <taxon>Methanobacteriati</taxon>
        <taxon>Methanobacteriota</taxon>
        <taxon>Stenosarchaea group</taxon>
        <taxon>Halobacteria</taxon>
        <taxon>Halobacteriales</taxon>
        <taxon>Haloferacaceae</taxon>
        <taxon>Halogeometricum</taxon>
    </lineage>
</organism>
<dbReference type="GeneID" id="44081610"/>
<dbReference type="Proteomes" id="UP000465846">
    <property type="component" value="Chromosome"/>
</dbReference>
<reference evidence="1 2" key="1">
    <citation type="submission" date="2020-02" db="EMBL/GenBank/DDBJ databases">
        <title>Whole genome sequence of Halogeometricum borinquense strain wsp4.</title>
        <authorList>
            <person name="Verma D.K."/>
            <person name="Gopal K."/>
            <person name="Prasad E.S."/>
        </authorList>
    </citation>
    <scope>NUCLEOTIDE SEQUENCE [LARGE SCALE GENOMIC DNA]</scope>
    <source>
        <strain evidence="2">wsp4</strain>
    </source>
</reference>
<protein>
    <submittedName>
        <fullName evidence="1">Uncharacterized protein</fullName>
    </submittedName>
</protein>
<dbReference type="InterPro" id="IPR058263">
    <property type="entry name" value="DUF7957"/>
</dbReference>